<dbReference type="RefSeq" id="WP_311656941.1">
    <property type="nucleotide sequence ID" value="NZ_JAVRHY010000002.1"/>
</dbReference>
<feature type="binding site" evidence="5">
    <location>
        <position position="76"/>
    </location>
    <ligand>
        <name>S-adenosyl-L-methionine</name>
        <dbReference type="ChEBI" id="CHEBI:59789"/>
    </ligand>
</feature>
<feature type="binding site" evidence="5">
    <location>
        <position position="120"/>
    </location>
    <ligand>
        <name>S-adenosyl-L-methionine</name>
        <dbReference type="ChEBI" id="CHEBI:59789"/>
    </ligand>
</feature>
<evidence type="ECO:0000256" key="3">
    <source>
        <dbReference type="ARBA" id="ARBA00022688"/>
    </source>
</evidence>
<keyword evidence="7" id="KW-1185">Reference proteome</keyword>
<comment type="catalytic activity">
    <reaction evidence="5">
        <text>a 3-(all-trans-polyprenyl)benzene-1,2-diol + S-adenosyl-L-methionine = a 2-methoxy-6-(all-trans-polyprenyl)phenol + S-adenosyl-L-homocysteine + H(+)</text>
        <dbReference type="Rhea" id="RHEA:31411"/>
        <dbReference type="Rhea" id="RHEA-COMP:9550"/>
        <dbReference type="Rhea" id="RHEA-COMP:9551"/>
        <dbReference type="ChEBI" id="CHEBI:15378"/>
        <dbReference type="ChEBI" id="CHEBI:57856"/>
        <dbReference type="ChEBI" id="CHEBI:59789"/>
        <dbReference type="ChEBI" id="CHEBI:62729"/>
        <dbReference type="ChEBI" id="CHEBI:62731"/>
        <dbReference type="EC" id="2.1.1.222"/>
    </reaction>
</comment>
<evidence type="ECO:0000256" key="4">
    <source>
        <dbReference type="ARBA" id="ARBA00022691"/>
    </source>
</evidence>
<dbReference type="GO" id="GO:0102208">
    <property type="term" value="F:2-polyprenyl-6-hydroxyphenol methylase activity"/>
    <property type="evidence" value="ECO:0007669"/>
    <property type="project" value="UniProtKB-EC"/>
</dbReference>
<dbReference type="CDD" id="cd02440">
    <property type="entry name" value="AdoMet_MTases"/>
    <property type="match status" value="1"/>
</dbReference>
<proteinExistence type="inferred from homology"/>
<evidence type="ECO:0000256" key="2">
    <source>
        <dbReference type="ARBA" id="ARBA00022679"/>
    </source>
</evidence>
<dbReference type="PANTHER" id="PTHR43464">
    <property type="entry name" value="METHYLTRANSFERASE"/>
    <property type="match status" value="1"/>
</dbReference>
<dbReference type="HAMAP" id="MF_00472">
    <property type="entry name" value="UbiG"/>
    <property type="match status" value="1"/>
</dbReference>
<dbReference type="EMBL" id="JAVRHY010000002">
    <property type="protein sequence ID" value="MDT0617265.1"/>
    <property type="molecule type" value="Genomic_DNA"/>
</dbReference>
<evidence type="ECO:0000256" key="5">
    <source>
        <dbReference type="HAMAP-Rule" id="MF_00472"/>
    </source>
</evidence>
<protein>
    <recommendedName>
        <fullName evidence="5">Ubiquinone biosynthesis O-methyltransferase</fullName>
    </recommendedName>
    <alternativeName>
        <fullName evidence="5">2-polyprenyl-6-hydroxyphenol methylase</fullName>
        <ecNumber evidence="5">2.1.1.222</ecNumber>
    </alternativeName>
    <alternativeName>
        <fullName evidence="5">3-demethylubiquinone 3-O-methyltransferase</fullName>
        <ecNumber evidence="5">2.1.1.64</ecNumber>
    </alternativeName>
</protein>
<dbReference type="EC" id="2.1.1.64" evidence="5"/>
<accession>A0ABU3B558</accession>
<comment type="function">
    <text evidence="5">O-methyltransferase that catalyzes the 2 O-methylation steps in the ubiquinone biosynthetic pathway.</text>
</comment>
<keyword evidence="2 5" id="KW-0808">Transferase</keyword>
<dbReference type="Gene3D" id="3.40.50.150">
    <property type="entry name" value="Vaccinia Virus protein VP39"/>
    <property type="match status" value="1"/>
</dbReference>
<evidence type="ECO:0000256" key="1">
    <source>
        <dbReference type="ARBA" id="ARBA00022603"/>
    </source>
</evidence>
<name>A0ABU3B558_9GAMM</name>
<dbReference type="GO" id="GO:0032259">
    <property type="term" value="P:methylation"/>
    <property type="evidence" value="ECO:0007669"/>
    <property type="project" value="UniProtKB-KW"/>
</dbReference>
<comment type="caution">
    <text evidence="6">The sequence shown here is derived from an EMBL/GenBank/DDBJ whole genome shotgun (WGS) entry which is preliminary data.</text>
</comment>
<feature type="binding site" evidence="5">
    <location>
        <position position="55"/>
    </location>
    <ligand>
        <name>S-adenosyl-L-methionine</name>
        <dbReference type="ChEBI" id="CHEBI:59789"/>
    </ligand>
</feature>
<dbReference type="InterPro" id="IPR029063">
    <property type="entry name" value="SAM-dependent_MTases_sf"/>
</dbReference>
<feature type="binding site" evidence="5">
    <location>
        <position position="36"/>
    </location>
    <ligand>
        <name>S-adenosyl-L-methionine</name>
        <dbReference type="ChEBI" id="CHEBI:59789"/>
    </ligand>
</feature>
<dbReference type="Pfam" id="PF13489">
    <property type="entry name" value="Methyltransf_23"/>
    <property type="match status" value="1"/>
</dbReference>
<comment type="similarity">
    <text evidence="5">Belongs to the methyltransferase superfamily. UbiG/COQ3 family.</text>
</comment>
<evidence type="ECO:0000313" key="7">
    <source>
        <dbReference type="Proteomes" id="UP001259982"/>
    </source>
</evidence>
<dbReference type="NCBIfam" id="TIGR01983">
    <property type="entry name" value="UbiG"/>
    <property type="match status" value="1"/>
</dbReference>
<organism evidence="6 7">
    <name type="scientific">Spectribacter acetivorans</name>
    <dbReference type="NCBI Taxonomy" id="3075603"/>
    <lineage>
        <taxon>Bacteria</taxon>
        <taxon>Pseudomonadati</taxon>
        <taxon>Pseudomonadota</taxon>
        <taxon>Gammaproteobacteria</taxon>
        <taxon>Salinisphaerales</taxon>
        <taxon>Salinisphaeraceae</taxon>
        <taxon>Spectribacter</taxon>
    </lineage>
</organism>
<dbReference type="GO" id="GO:0061542">
    <property type="term" value="F:3-demethylubiquinol 3-O-methyltransferase activity"/>
    <property type="evidence" value="ECO:0007669"/>
    <property type="project" value="UniProtKB-EC"/>
</dbReference>
<gene>
    <name evidence="5 6" type="primary">ubiG</name>
    <name evidence="6" type="ORF">RM531_02125</name>
</gene>
<evidence type="ECO:0000313" key="6">
    <source>
        <dbReference type="EMBL" id="MDT0617265.1"/>
    </source>
</evidence>
<dbReference type="Proteomes" id="UP001259982">
    <property type="component" value="Unassembled WGS sequence"/>
</dbReference>
<dbReference type="InterPro" id="IPR010233">
    <property type="entry name" value="UbiG_MeTrfase"/>
</dbReference>
<keyword evidence="4 5" id="KW-0949">S-adenosyl-L-methionine</keyword>
<comment type="pathway">
    <text evidence="5">Cofactor biosynthesis; ubiquinone biosynthesis.</text>
</comment>
<sequence>MPSNQQEELAKFDALAQRWWDPEGDMRPLHDINPARTAWIDRQAGLSGKRVLDVGCGAGLLSEAMARAGADVTGIDLAPGLIEAATAHGADGGLAISYRCQSTRDLAAEAAGGFDLVTCLEMLEHVDEPGVIVDDCARLVKPGGTVVFSTINRSPAAWLLAIAGAEYVLGLLPRGTHDYAKFIRPSELSGWARHSGLATREITGMHYNPFLRTTRFGGRPDVNYFLHAVRPTGDGV</sequence>
<comment type="catalytic activity">
    <reaction evidence="5">
        <text>a 3-demethylubiquinol + S-adenosyl-L-methionine = a ubiquinol + S-adenosyl-L-homocysteine + H(+)</text>
        <dbReference type="Rhea" id="RHEA:44380"/>
        <dbReference type="Rhea" id="RHEA-COMP:9566"/>
        <dbReference type="Rhea" id="RHEA-COMP:10914"/>
        <dbReference type="ChEBI" id="CHEBI:15378"/>
        <dbReference type="ChEBI" id="CHEBI:17976"/>
        <dbReference type="ChEBI" id="CHEBI:57856"/>
        <dbReference type="ChEBI" id="CHEBI:59789"/>
        <dbReference type="ChEBI" id="CHEBI:84422"/>
        <dbReference type="EC" id="2.1.1.64"/>
    </reaction>
</comment>
<dbReference type="PANTHER" id="PTHR43464:SF19">
    <property type="entry name" value="UBIQUINONE BIOSYNTHESIS O-METHYLTRANSFERASE, MITOCHONDRIAL"/>
    <property type="match status" value="1"/>
</dbReference>
<dbReference type="EC" id="2.1.1.222" evidence="5"/>
<dbReference type="SUPFAM" id="SSF53335">
    <property type="entry name" value="S-adenosyl-L-methionine-dependent methyltransferases"/>
    <property type="match status" value="1"/>
</dbReference>
<reference evidence="6 7" key="1">
    <citation type="submission" date="2023-09" db="EMBL/GenBank/DDBJ databases">
        <authorList>
            <person name="Rey-Velasco X."/>
        </authorList>
    </citation>
    <scope>NUCLEOTIDE SEQUENCE [LARGE SCALE GENOMIC DNA]</scope>
    <source>
        <strain evidence="6 7">P385</strain>
    </source>
</reference>
<keyword evidence="1 5" id="KW-0489">Methyltransferase</keyword>
<keyword evidence="3 5" id="KW-0831">Ubiquinone biosynthesis</keyword>